<comment type="caution">
    <text evidence="1">The sequence shown here is derived from an EMBL/GenBank/DDBJ whole genome shotgun (WGS) entry which is preliminary data.</text>
</comment>
<gene>
    <name evidence="1" type="ORF">SCALOS_LOCUS4206</name>
</gene>
<evidence type="ECO:0000313" key="1">
    <source>
        <dbReference type="EMBL" id="CAG8524503.1"/>
    </source>
</evidence>
<accession>A0ACA9LGM4</accession>
<reference evidence="1" key="1">
    <citation type="submission" date="2021-06" db="EMBL/GenBank/DDBJ databases">
        <authorList>
            <person name="Kallberg Y."/>
            <person name="Tangrot J."/>
            <person name="Rosling A."/>
        </authorList>
    </citation>
    <scope>NUCLEOTIDE SEQUENCE</scope>
    <source>
        <strain evidence="1">AU212A</strain>
    </source>
</reference>
<evidence type="ECO:0000313" key="2">
    <source>
        <dbReference type="Proteomes" id="UP000789860"/>
    </source>
</evidence>
<dbReference type="Proteomes" id="UP000789860">
    <property type="component" value="Unassembled WGS sequence"/>
</dbReference>
<proteinExistence type="predicted"/>
<keyword evidence="2" id="KW-1185">Reference proteome</keyword>
<protein>
    <submittedName>
        <fullName evidence="1">10808_t:CDS:1</fullName>
    </submittedName>
</protein>
<name>A0ACA9LGM4_9GLOM</name>
<dbReference type="EMBL" id="CAJVPM010005465">
    <property type="protein sequence ID" value="CAG8524503.1"/>
    <property type="molecule type" value="Genomic_DNA"/>
</dbReference>
<organism evidence="1 2">
    <name type="scientific">Scutellospora calospora</name>
    <dbReference type="NCBI Taxonomy" id="85575"/>
    <lineage>
        <taxon>Eukaryota</taxon>
        <taxon>Fungi</taxon>
        <taxon>Fungi incertae sedis</taxon>
        <taxon>Mucoromycota</taxon>
        <taxon>Glomeromycotina</taxon>
        <taxon>Glomeromycetes</taxon>
        <taxon>Diversisporales</taxon>
        <taxon>Gigasporaceae</taxon>
        <taxon>Scutellospora</taxon>
    </lineage>
</organism>
<sequence length="124" mass="14619">MNAFCAYLMNLVKNWLVEKNTNFVVILSSCISRLQPLNIAINKASNLKDLWDNVNTDFIRRLFKCCRISTEIDSSENHILFDYDNLLEQDEVNNNLGNSKYNDSKYSDSEYSDHYIEDNEYRNE</sequence>